<organism evidence="5 6">
    <name type="scientific">Paludifilum halophilum</name>
    <dbReference type="NCBI Taxonomy" id="1642702"/>
    <lineage>
        <taxon>Bacteria</taxon>
        <taxon>Bacillati</taxon>
        <taxon>Bacillota</taxon>
        <taxon>Bacilli</taxon>
        <taxon>Bacillales</taxon>
        <taxon>Thermoactinomycetaceae</taxon>
        <taxon>Paludifilum</taxon>
    </lineage>
</organism>
<evidence type="ECO:0000313" key="6">
    <source>
        <dbReference type="Proteomes" id="UP000215459"/>
    </source>
</evidence>
<dbReference type="RefSeq" id="WP_094265593.1">
    <property type="nucleotide sequence ID" value="NZ_NOWF01000011.1"/>
</dbReference>
<evidence type="ECO:0000259" key="2">
    <source>
        <dbReference type="Pfam" id="PF25984"/>
    </source>
</evidence>
<protein>
    <recommendedName>
        <fullName evidence="7">RND efflux pump membrane fusion protein barrel-sandwich domain-containing protein</fullName>
    </recommendedName>
</protein>
<dbReference type="InterPro" id="IPR058636">
    <property type="entry name" value="Beta-barrel_YknX"/>
</dbReference>
<gene>
    <name evidence="5" type="ORF">CHM34_15920</name>
</gene>
<evidence type="ECO:0000256" key="1">
    <source>
        <dbReference type="SAM" id="MobiDB-lite"/>
    </source>
</evidence>
<reference evidence="5 6" key="1">
    <citation type="submission" date="2017-07" db="EMBL/GenBank/DDBJ databases">
        <title>The genome sequence of Paludifilum halophilum highlights mechanisms for microbial adaptation to high salt environemnts.</title>
        <authorList>
            <person name="Belbahri L."/>
        </authorList>
    </citation>
    <scope>NUCLEOTIDE SEQUENCE [LARGE SCALE GENOMIC DNA]</scope>
    <source>
        <strain evidence="5 6">DSM 102817</strain>
    </source>
</reference>
<proteinExistence type="predicted"/>
<sequence length="289" mass="32530">MNKKAWIGLGLAVLIVGMVSVYVLQNRTEAAEVNVTQLEKAEIREEVTTSGTLAPKERENIYDRRERGQLDEVRVERDEKVEEGDTILQYKNPYGKVKSTMDGTVIQVNEIDPTGASNRPVVVIADLDQQVIQAEVSEYDALKVKEGQPVTLQWDADPDRKWRGEVERVSRLPKEQEVEATAGSDDRQVMYPIEIRLEKKIPLKLGSRLMAVIETDNQKVDSLPQSALIRRGKQEGVYLIKQGRAAFQEVKVGITDGERVEIRSGLDPEDRVIIDPPEDLKNGSEVTVR</sequence>
<dbReference type="Gene3D" id="2.40.30.170">
    <property type="match status" value="1"/>
</dbReference>
<feature type="region of interest" description="Disordered" evidence="1">
    <location>
        <begin position="267"/>
        <end position="289"/>
    </location>
</feature>
<feature type="domain" description="YknX-like beta-barrel" evidence="4">
    <location>
        <begin position="131"/>
        <end position="212"/>
    </location>
</feature>
<accession>A0A235B3N5</accession>
<feature type="domain" description="YknX-like C-terminal permuted SH3-like" evidence="3">
    <location>
        <begin position="222"/>
        <end position="288"/>
    </location>
</feature>
<keyword evidence="6" id="KW-1185">Reference proteome</keyword>
<dbReference type="PANTHER" id="PTHR30469:SF33">
    <property type="entry name" value="SLR1207 PROTEIN"/>
    <property type="match status" value="1"/>
</dbReference>
<evidence type="ECO:0000313" key="5">
    <source>
        <dbReference type="EMBL" id="OYD06579.1"/>
    </source>
</evidence>
<dbReference type="InterPro" id="IPR058639">
    <property type="entry name" value="BSH_YknX-like"/>
</dbReference>
<evidence type="ECO:0000259" key="4">
    <source>
        <dbReference type="Pfam" id="PF25990"/>
    </source>
</evidence>
<dbReference type="Pfam" id="PF25990">
    <property type="entry name" value="Beta-barrel_YknX"/>
    <property type="match status" value="1"/>
</dbReference>
<dbReference type="AlphaFoldDB" id="A0A235B3N5"/>
<dbReference type="Pfam" id="PF25989">
    <property type="entry name" value="YknX_C"/>
    <property type="match status" value="1"/>
</dbReference>
<dbReference type="OrthoDB" id="85226at2"/>
<feature type="domain" description="YknX-like barrel-sandwich hybrid" evidence="2">
    <location>
        <begin position="59"/>
        <end position="125"/>
    </location>
</feature>
<evidence type="ECO:0008006" key="7">
    <source>
        <dbReference type="Google" id="ProtNLM"/>
    </source>
</evidence>
<dbReference type="Gene3D" id="2.40.420.20">
    <property type="match status" value="1"/>
</dbReference>
<dbReference type="EMBL" id="NOWF01000011">
    <property type="protein sequence ID" value="OYD06579.1"/>
    <property type="molecule type" value="Genomic_DNA"/>
</dbReference>
<dbReference type="InterPro" id="IPR058637">
    <property type="entry name" value="YknX-like_C"/>
</dbReference>
<comment type="caution">
    <text evidence="5">The sequence shown here is derived from an EMBL/GenBank/DDBJ whole genome shotgun (WGS) entry which is preliminary data.</text>
</comment>
<name>A0A235B3N5_9BACL</name>
<dbReference type="Proteomes" id="UP000215459">
    <property type="component" value="Unassembled WGS sequence"/>
</dbReference>
<dbReference type="PANTHER" id="PTHR30469">
    <property type="entry name" value="MULTIDRUG RESISTANCE PROTEIN MDTA"/>
    <property type="match status" value="1"/>
</dbReference>
<evidence type="ECO:0000259" key="3">
    <source>
        <dbReference type="Pfam" id="PF25989"/>
    </source>
</evidence>
<dbReference type="GO" id="GO:1990281">
    <property type="term" value="C:efflux pump complex"/>
    <property type="evidence" value="ECO:0007669"/>
    <property type="project" value="TreeGrafter"/>
</dbReference>
<dbReference type="Pfam" id="PF25984">
    <property type="entry name" value="BSH_YknX"/>
    <property type="match status" value="1"/>
</dbReference>
<dbReference type="GO" id="GO:0015562">
    <property type="term" value="F:efflux transmembrane transporter activity"/>
    <property type="evidence" value="ECO:0007669"/>
    <property type="project" value="TreeGrafter"/>
</dbReference>